<dbReference type="AlphaFoldDB" id="A0A8H4QHH4"/>
<evidence type="ECO:0000313" key="2">
    <source>
        <dbReference type="EMBL" id="KAF4611179.1"/>
    </source>
</evidence>
<evidence type="ECO:0000256" key="1">
    <source>
        <dbReference type="SAM" id="MobiDB-lite"/>
    </source>
</evidence>
<feature type="region of interest" description="Disordered" evidence="1">
    <location>
        <begin position="280"/>
        <end position="317"/>
    </location>
</feature>
<proteinExistence type="predicted"/>
<evidence type="ECO:0000313" key="3">
    <source>
        <dbReference type="Proteomes" id="UP000521872"/>
    </source>
</evidence>
<feature type="region of interest" description="Disordered" evidence="1">
    <location>
        <begin position="87"/>
        <end position="154"/>
    </location>
</feature>
<feature type="compositionally biased region" description="Basic residues" evidence="1">
    <location>
        <begin position="227"/>
        <end position="236"/>
    </location>
</feature>
<feature type="compositionally biased region" description="Polar residues" evidence="1">
    <location>
        <begin position="94"/>
        <end position="129"/>
    </location>
</feature>
<protein>
    <submittedName>
        <fullName evidence="2">Uncharacterized protein</fullName>
    </submittedName>
</protein>
<feature type="region of interest" description="Disordered" evidence="1">
    <location>
        <begin position="29"/>
        <end position="70"/>
    </location>
</feature>
<comment type="caution">
    <text evidence="2">The sequence shown here is derived from an EMBL/GenBank/DDBJ whole genome shotgun (WGS) entry which is preliminary data.</text>
</comment>
<accession>A0A8H4QHH4</accession>
<sequence>MAKATQPGNPFTSYSPFFSSGLLAHHTAYPGKRRGTFNSDVSEPWDSGVSDDEESNNYESSPSRPSSPVAYLDNSVLDVEMSEFIHTPEGRRSATPTPQTIQSSPESSTPLASAKSNMQSSTIVKNAAQQMPRLRRRRSSLTQGTSPMASIRSPARSAVNAMHLQKQIPLVSRSRSGSVGTDAMGMLSIATDGTSLVGRMRSGSCSSVTSLPNPPTQGSVAPVGASRPRRVPRRKPVQAPAAPPPNTPLPALPPTASSQTRLRPSANLNINLQQVNAAASAAVPSLKSPTVSKTSARARGLSVSKSGLDGAENRIAE</sequence>
<dbReference type="EMBL" id="JAACJL010000058">
    <property type="protein sequence ID" value="KAF4611179.1"/>
    <property type="molecule type" value="Genomic_DNA"/>
</dbReference>
<reference evidence="2 3" key="1">
    <citation type="submission" date="2019-12" db="EMBL/GenBank/DDBJ databases">
        <authorList>
            <person name="Floudas D."/>
            <person name="Bentzer J."/>
            <person name="Ahren D."/>
            <person name="Johansson T."/>
            <person name="Persson P."/>
            <person name="Tunlid A."/>
        </authorList>
    </citation>
    <scope>NUCLEOTIDE SEQUENCE [LARGE SCALE GENOMIC DNA]</scope>
    <source>
        <strain evidence="2 3">CBS 102.39</strain>
    </source>
</reference>
<feature type="compositionally biased region" description="Polar residues" evidence="1">
    <location>
        <begin position="203"/>
        <end position="219"/>
    </location>
</feature>
<organism evidence="2 3">
    <name type="scientific">Agrocybe pediades</name>
    <dbReference type="NCBI Taxonomy" id="84607"/>
    <lineage>
        <taxon>Eukaryota</taxon>
        <taxon>Fungi</taxon>
        <taxon>Dikarya</taxon>
        <taxon>Basidiomycota</taxon>
        <taxon>Agaricomycotina</taxon>
        <taxon>Agaricomycetes</taxon>
        <taxon>Agaricomycetidae</taxon>
        <taxon>Agaricales</taxon>
        <taxon>Agaricineae</taxon>
        <taxon>Strophariaceae</taxon>
        <taxon>Agrocybe</taxon>
    </lineage>
</organism>
<feature type="region of interest" description="Disordered" evidence="1">
    <location>
        <begin position="200"/>
        <end position="265"/>
    </location>
</feature>
<feature type="compositionally biased region" description="Pro residues" evidence="1">
    <location>
        <begin position="241"/>
        <end position="253"/>
    </location>
</feature>
<dbReference type="OrthoDB" id="3062963at2759"/>
<dbReference type="Proteomes" id="UP000521872">
    <property type="component" value="Unassembled WGS sequence"/>
</dbReference>
<feature type="compositionally biased region" description="Low complexity" evidence="1">
    <location>
        <begin position="57"/>
        <end position="68"/>
    </location>
</feature>
<name>A0A8H4QHH4_9AGAR</name>
<gene>
    <name evidence="2" type="ORF">D9613_007280</name>
</gene>
<keyword evidence="3" id="KW-1185">Reference proteome</keyword>